<keyword evidence="3" id="KW-1003">Cell membrane</keyword>
<evidence type="ECO:0000256" key="4">
    <source>
        <dbReference type="ARBA" id="ARBA00022692"/>
    </source>
</evidence>
<evidence type="ECO:0000256" key="3">
    <source>
        <dbReference type="ARBA" id="ARBA00022475"/>
    </source>
</evidence>
<dbReference type="InterPro" id="IPR000515">
    <property type="entry name" value="MetI-like"/>
</dbReference>
<dbReference type="RefSeq" id="WP_193498094.1">
    <property type="nucleotide sequence ID" value="NZ_CP063169.1"/>
</dbReference>
<dbReference type="Proteomes" id="UP000593758">
    <property type="component" value="Chromosome"/>
</dbReference>
<gene>
    <name evidence="10" type="ORF">IM660_03800</name>
</gene>
<feature type="transmembrane region" description="Helical" evidence="7">
    <location>
        <begin position="228"/>
        <end position="251"/>
    </location>
</feature>
<keyword evidence="6 7" id="KW-0472">Membrane</keyword>
<feature type="transmembrane region" description="Helical" evidence="7">
    <location>
        <begin position="291"/>
        <end position="313"/>
    </location>
</feature>
<evidence type="ECO:0000256" key="1">
    <source>
        <dbReference type="ARBA" id="ARBA00004651"/>
    </source>
</evidence>
<dbReference type="Pfam" id="PF00528">
    <property type="entry name" value="BPD_transp_1"/>
    <property type="match status" value="1"/>
</dbReference>
<evidence type="ECO:0000256" key="7">
    <source>
        <dbReference type="RuleBase" id="RU363032"/>
    </source>
</evidence>
<comment type="subcellular location">
    <subcellularLocation>
        <location evidence="1 7">Cell membrane</location>
        <topology evidence="1 7">Multi-pass membrane protein</topology>
    </subcellularLocation>
</comment>
<evidence type="ECO:0000256" key="6">
    <source>
        <dbReference type="ARBA" id="ARBA00023136"/>
    </source>
</evidence>
<name>A0A7M1SXS5_9MICO</name>
<protein>
    <submittedName>
        <fullName evidence="10">Sugar ABC transporter permease</fullName>
    </submittedName>
</protein>
<feature type="transmembrane region" description="Helical" evidence="7">
    <location>
        <begin position="132"/>
        <end position="153"/>
    </location>
</feature>
<feature type="transmembrane region" description="Helical" evidence="7">
    <location>
        <begin position="36"/>
        <end position="62"/>
    </location>
</feature>
<keyword evidence="5 7" id="KW-1133">Transmembrane helix</keyword>
<dbReference type="CDD" id="cd06261">
    <property type="entry name" value="TM_PBP2"/>
    <property type="match status" value="1"/>
</dbReference>
<accession>A0A7M1SXS5</accession>
<dbReference type="PANTHER" id="PTHR30193">
    <property type="entry name" value="ABC TRANSPORTER PERMEASE PROTEIN"/>
    <property type="match status" value="1"/>
</dbReference>
<dbReference type="PROSITE" id="PS50928">
    <property type="entry name" value="ABC_TM1"/>
    <property type="match status" value="1"/>
</dbReference>
<dbReference type="GO" id="GO:0005886">
    <property type="term" value="C:plasma membrane"/>
    <property type="evidence" value="ECO:0007669"/>
    <property type="project" value="UniProtKB-SubCell"/>
</dbReference>
<evidence type="ECO:0000256" key="8">
    <source>
        <dbReference type="SAM" id="MobiDB-lite"/>
    </source>
</evidence>
<feature type="domain" description="ABC transmembrane type-1" evidence="9">
    <location>
        <begin position="95"/>
        <end position="312"/>
    </location>
</feature>
<reference evidence="10 11" key="1">
    <citation type="submission" date="2020-10" db="EMBL/GenBank/DDBJ databases">
        <title>Haloactinobacterium sp. RN3S43, a bacterium isolated from saline soil.</title>
        <authorList>
            <person name="Sun J.-Q."/>
        </authorList>
    </citation>
    <scope>NUCLEOTIDE SEQUENCE [LARGE SCALE GENOMIC DNA]</scope>
    <source>
        <strain evidence="10 11">RN3S43</strain>
    </source>
</reference>
<evidence type="ECO:0000256" key="2">
    <source>
        <dbReference type="ARBA" id="ARBA00022448"/>
    </source>
</evidence>
<comment type="similarity">
    <text evidence="7">Belongs to the binding-protein-dependent transport system permease family.</text>
</comment>
<dbReference type="KEGG" id="halt:IM660_03800"/>
<evidence type="ECO:0000313" key="11">
    <source>
        <dbReference type="Proteomes" id="UP000593758"/>
    </source>
</evidence>
<feature type="transmembrane region" description="Helical" evidence="7">
    <location>
        <begin position="99"/>
        <end position="120"/>
    </location>
</feature>
<keyword evidence="4 7" id="KW-0812">Transmembrane</keyword>
<dbReference type="PANTHER" id="PTHR30193:SF37">
    <property type="entry name" value="INNER MEMBRANE ABC TRANSPORTER PERMEASE PROTEIN YCJO"/>
    <property type="match status" value="1"/>
</dbReference>
<evidence type="ECO:0000259" key="9">
    <source>
        <dbReference type="PROSITE" id="PS50928"/>
    </source>
</evidence>
<dbReference type="SUPFAM" id="SSF161098">
    <property type="entry name" value="MetI-like"/>
    <property type="match status" value="1"/>
</dbReference>
<dbReference type="InterPro" id="IPR035906">
    <property type="entry name" value="MetI-like_sf"/>
</dbReference>
<feature type="transmembrane region" description="Helical" evidence="7">
    <location>
        <begin position="183"/>
        <end position="207"/>
    </location>
</feature>
<feature type="region of interest" description="Disordered" evidence="8">
    <location>
        <begin position="1"/>
        <end position="30"/>
    </location>
</feature>
<dbReference type="InterPro" id="IPR051393">
    <property type="entry name" value="ABC_transporter_permease"/>
</dbReference>
<keyword evidence="11" id="KW-1185">Reference proteome</keyword>
<organism evidence="10 11">
    <name type="scientific">Ruania alkalisoli</name>
    <dbReference type="NCBI Taxonomy" id="2779775"/>
    <lineage>
        <taxon>Bacteria</taxon>
        <taxon>Bacillati</taxon>
        <taxon>Actinomycetota</taxon>
        <taxon>Actinomycetes</taxon>
        <taxon>Micrococcales</taxon>
        <taxon>Ruaniaceae</taxon>
        <taxon>Ruania</taxon>
    </lineage>
</organism>
<evidence type="ECO:0000256" key="5">
    <source>
        <dbReference type="ARBA" id="ARBA00022989"/>
    </source>
</evidence>
<keyword evidence="2 7" id="KW-0813">Transport</keyword>
<proteinExistence type="inferred from homology"/>
<dbReference type="EMBL" id="CP063169">
    <property type="protein sequence ID" value="QOR71433.1"/>
    <property type="molecule type" value="Genomic_DNA"/>
</dbReference>
<dbReference type="GO" id="GO:0055085">
    <property type="term" value="P:transmembrane transport"/>
    <property type="evidence" value="ECO:0007669"/>
    <property type="project" value="InterPro"/>
</dbReference>
<dbReference type="AlphaFoldDB" id="A0A7M1SXS5"/>
<evidence type="ECO:0000313" key="10">
    <source>
        <dbReference type="EMBL" id="QOR71433.1"/>
    </source>
</evidence>
<sequence>MTQTISRSGRRAGGTAAPSGSPPATGRKPWRRRDRAIASVAVLPLLLPFVLFALVPIGYVVYLSFTKYNGVLDPVWVGLSNYEILITDTVWWRSVRNTLIFGAGSVVFEIPLALGLALLLNRRVRFGGGFRAIFFIPNVVSIAVIGIVFYFLLRPVDGVINGLLSWTGLVPEHYDWLGSGPSAMASLIAIGVWSGFGVNTVFFLVGLQTIPKEVVESATLDGATGWKHFWHITLPLLAPILRVVIMLTIIFTMRSFDIVKTLTDGGPAGQTEVMFTYLFGYFFSLDRGAQYGYASALAVVASIIIAIISLIYMRFSRDGGSR</sequence>
<dbReference type="Gene3D" id="1.10.3720.10">
    <property type="entry name" value="MetI-like"/>
    <property type="match status" value="1"/>
</dbReference>